<organism evidence="2 3">
    <name type="scientific">Jatropha curcas</name>
    <name type="common">Barbados nut</name>
    <dbReference type="NCBI Taxonomy" id="180498"/>
    <lineage>
        <taxon>Eukaryota</taxon>
        <taxon>Viridiplantae</taxon>
        <taxon>Streptophyta</taxon>
        <taxon>Embryophyta</taxon>
        <taxon>Tracheophyta</taxon>
        <taxon>Spermatophyta</taxon>
        <taxon>Magnoliopsida</taxon>
        <taxon>eudicotyledons</taxon>
        <taxon>Gunneridae</taxon>
        <taxon>Pentapetalae</taxon>
        <taxon>rosids</taxon>
        <taxon>fabids</taxon>
        <taxon>Malpighiales</taxon>
        <taxon>Euphorbiaceae</taxon>
        <taxon>Crotonoideae</taxon>
        <taxon>Jatropheae</taxon>
        <taxon>Jatropha</taxon>
    </lineage>
</organism>
<evidence type="ECO:0000256" key="1">
    <source>
        <dbReference type="SAM" id="MobiDB-lite"/>
    </source>
</evidence>
<accession>A0A067L820</accession>
<dbReference type="EMBL" id="KK914250">
    <property type="protein sequence ID" value="KDP44567.1"/>
    <property type="molecule type" value="Genomic_DNA"/>
</dbReference>
<reference evidence="2 3" key="1">
    <citation type="journal article" date="2014" name="PLoS ONE">
        <title>Global Analysis of Gene Expression Profiles in Physic Nut (Jatropha curcas L.) Seedlings Exposed to Salt Stress.</title>
        <authorList>
            <person name="Zhang L."/>
            <person name="Zhang C."/>
            <person name="Wu P."/>
            <person name="Chen Y."/>
            <person name="Li M."/>
            <person name="Jiang H."/>
            <person name="Wu G."/>
        </authorList>
    </citation>
    <scope>NUCLEOTIDE SEQUENCE [LARGE SCALE GENOMIC DNA]</scope>
    <source>
        <strain evidence="3">cv. GZQX0401</strain>
        <tissue evidence="2">Young leaves</tissue>
    </source>
</reference>
<name>A0A067L820_JATCU</name>
<sequence length="93" mass="10622">MAHLLHLHVLSDNFTQWSLSIKPPTSAASRRRRQQSPYMSTSHNGAFQQNLQLTQLAIEDINHYDAICLPNTAKMATYINKDAKMAHFVHPNH</sequence>
<dbReference type="AlphaFoldDB" id="A0A067L820"/>
<gene>
    <name evidence="2" type="ORF">JCGZ_22149</name>
</gene>
<evidence type="ECO:0000313" key="2">
    <source>
        <dbReference type="EMBL" id="KDP44567.1"/>
    </source>
</evidence>
<proteinExistence type="predicted"/>
<dbReference type="Proteomes" id="UP000027138">
    <property type="component" value="Unassembled WGS sequence"/>
</dbReference>
<protein>
    <submittedName>
        <fullName evidence="2">Uncharacterized protein</fullName>
    </submittedName>
</protein>
<evidence type="ECO:0000313" key="3">
    <source>
        <dbReference type="Proteomes" id="UP000027138"/>
    </source>
</evidence>
<feature type="region of interest" description="Disordered" evidence="1">
    <location>
        <begin position="22"/>
        <end position="44"/>
    </location>
</feature>
<keyword evidence="3" id="KW-1185">Reference proteome</keyword>